<dbReference type="RefSeq" id="WP_007240413.1">
    <property type="nucleotide sequence ID" value="NZ_BAFB01000204.1"/>
</dbReference>
<sequence length="70" mass="7725">MNIDYRAGSFTVFDAAGNGTRFDGDSHKWEITDGMLIVNSTTTTGDTGAMAYEVTELREVFAGSWRLQIE</sequence>
<evidence type="ECO:0000313" key="2">
    <source>
        <dbReference type="Proteomes" id="UP000005038"/>
    </source>
</evidence>
<organism evidence="1 2">
    <name type="scientific">Gordonia otitidis (strain DSM 44809 / CCUG 52243 / JCM 12355 / NBRC 100426 / IFM 10032)</name>
    <dbReference type="NCBI Taxonomy" id="1108044"/>
    <lineage>
        <taxon>Bacteria</taxon>
        <taxon>Bacillati</taxon>
        <taxon>Actinomycetota</taxon>
        <taxon>Actinomycetes</taxon>
        <taxon>Mycobacteriales</taxon>
        <taxon>Gordoniaceae</taxon>
        <taxon>Gordonia</taxon>
    </lineage>
</organism>
<keyword evidence="2" id="KW-1185">Reference proteome</keyword>
<proteinExistence type="predicted"/>
<dbReference type="OrthoDB" id="344729at2"/>
<protein>
    <submittedName>
        <fullName evidence="1">Uncharacterized protein</fullName>
    </submittedName>
</protein>
<comment type="caution">
    <text evidence="1">The sequence shown here is derived from an EMBL/GenBank/DDBJ whole genome shotgun (WGS) entry which is preliminary data.</text>
</comment>
<reference evidence="1" key="1">
    <citation type="submission" date="2012-02" db="EMBL/GenBank/DDBJ databases">
        <title>Whole genome shotgun sequence of Gordonia otitidis NBRC 100426.</title>
        <authorList>
            <person name="Yoshida I."/>
            <person name="Hosoyama A."/>
            <person name="Tsuchikane K."/>
            <person name="Katsumata H."/>
            <person name="Yamazaki S."/>
            <person name="Fujita N."/>
        </authorList>
    </citation>
    <scope>NUCLEOTIDE SEQUENCE [LARGE SCALE GENOMIC DNA]</scope>
    <source>
        <strain evidence="1">NBRC 100426</strain>
    </source>
</reference>
<gene>
    <name evidence="1" type="ORF">GOOTI_204_00070</name>
</gene>
<dbReference type="EMBL" id="BAFB01000204">
    <property type="protein sequence ID" value="GAB36229.1"/>
    <property type="molecule type" value="Genomic_DNA"/>
</dbReference>
<dbReference type="STRING" id="1108044.GOOTI_204_00070"/>
<name>H5TRX1_GORO1</name>
<accession>H5TRX1</accession>
<evidence type="ECO:0000313" key="1">
    <source>
        <dbReference type="EMBL" id="GAB36229.1"/>
    </source>
</evidence>
<dbReference type="AlphaFoldDB" id="H5TRX1"/>
<dbReference type="Proteomes" id="UP000005038">
    <property type="component" value="Unassembled WGS sequence"/>
</dbReference>